<dbReference type="EMBL" id="OIVN01002972">
    <property type="protein sequence ID" value="SPD07859.1"/>
    <property type="molecule type" value="Genomic_DNA"/>
</dbReference>
<gene>
    <name evidence="1" type="ORF">FSB_LOCUS35741</name>
</gene>
<name>A0A2N9H8E2_FAGSY</name>
<protein>
    <submittedName>
        <fullName evidence="1">Uncharacterized protein</fullName>
    </submittedName>
</protein>
<proteinExistence type="predicted"/>
<accession>A0A2N9H8E2</accession>
<sequence length="72" mass="7934">MISSSSNAHMSLLNNEVKVQFAKYKEILAVVYHFLFLAHTLRLTELPPSSMAQLGLTASATLVSIKGRVMLD</sequence>
<dbReference type="AlphaFoldDB" id="A0A2N9H8E2"/>
<organism evidence="1">
    <name type="scientific">Fagus sylvatica</name>
    <name type="common">Beechnut</name>
    <dbReference type="NCBI Taxonomy" id="28930"/>
    <lineage>
        <taxon>Eukaryota</taxon>
        <taxon>Viridiplantae</taxon>
        <taxon>Streptophyta</taxon>
        <taxon>Embryophyta</taxon>
        <taxon>Tracheophyta</taxon>
        <taxon>Spermatophyta</taxon>
        <taxon>Magnoliopsida</taxon>
        <taxon>eudicotyledons</taxon>
        <taxon>Gunneridae</taxon>
        <taxon>Pentapetalae</taxon>
        <taxon>rosids</taxon>
        <taxon>fabids</taxon>
        <taxon>Fagales</taxon>
        <taxon>Fagaceae</taxon>
        <taxon>Fagus</taxon>
    </lineage>
</organism>
<reference evidence="1" key="1">
    <citation type="submission" date="2018-02" db="EMBL/GenBank/DDBJ databases">
        <authorList>
            <person name="Cohen D.B."/>
            <person name="Kent A.D."/>
        </authorList>
    </citation>
    <scope>NUCLEOTIDE SEQUENCE</scope>
</reference>
<evidence type="ECO:0000313" key="1">
    <source>
        <dbReference type="EMBL" id="SPD07859.1"/>
    </source>
</evidence>